<evidence type="ECO:0000313" key="3">
    <source>
        <dbReference type="Proteomes" id="UP000327013"/>
    </source>
</evidence>
<dbReference type="OrthoDB" id="417037at2759"/>
<name>A0A660KN29_9ROSI</name>
<sequence length="99" mass="10758">MDEAKKSTRSGSLNEVSMVLLNNLLSLPFATFLIILLGEWEYAINVDVTKLPMFWVVAMASGFLGASLLCGSYTKLAQPLTELAYGLGASTPQKKKKKS</sequence>
<evidence type="ECO:0000256" key="1">
    <source>
        <dbReference type="SAM" id="Phobius"/>
    </source>
</evidence>
<organism evidence="2 3">
    <name type="scientific">Carpinus fangiana</name>
    <dbReference type="NCBI Taxonomy" id="176857"/>
    <lineage>
        <taxon>Eukaryota</taxon>
        <taxon>Viridiplantae</taxon>
        <taxon>Streptophyta</taxon>
        <taxon>Embryophyta</taxon>
        <taxon>Tracheophyta</taxon>
        <taxon>Spermatophyta</taxon>
        <taxon>Magnoliopsida</taxon>
        <taxon>eudicotyledons</taxon>
        <taxon>Gunneridae</taxon>
        <taxon>Pentapetalae</taxon>
        <taxon>rosids</taxon>
        <taxon>fabids</taxon>
        <taxon>Fagales</taxon>
        <taxon>Betulaceae</taxon>
        <taxon>Carpinus</taxon>
    </lineage>
</organism>
<dbReference type="AlphaFoldDB" id="A0A660KN29"/>
<keyword evidence="1" id="KW-0472">Membrane</keyword>
<evidence type="ECO:0000313" key="2">
    <source>
        <dbReference type="EMBL" id="KAE8037214.1"/>
    </source>
</evidence>
<dbReference type="Proteomes" id="UP000327013">
    <property type="component" value="Chromosome 4"/>
</dbReference>
<gene>
    <name evidence="2" type="ORF">FH972_009823</name>
</gene>
<feature type="transmembrane region" description="Helical" evidence="1">
    <location>
        <begin position="52"/>
        <end position="70"/>
    </location>
</feature>
<feature type="transmembrane region" description="Helical" evidence="1">
    <location>
        <begin position="20"/>
        <end position="40"/>
    </location>
</feature>
<keyword evidence="1" id="KW-1133">Transmembrane helix</keyword>
<proteinExistence type="predicted"/>
<reference evidence="2 3" key="1">
    <citation type="submission" date="2019-06" db="EMBL/GenBank/DDBJ databases">
        <title>A chromosomal-level reference genome of Carpinus fangiana (Coryloideae, Betulaceae).</title>
        <authorList>
            <person name="Yang X."/>
            <person name="Wang Z."/>
            <person name="Zhang L."/>
            <person name="Hao G."/>
            <person name="Liu J."/>
            <person name="Yang Y."/>
        </authorList>
    </citation>
    <scope>NUCLEOTIDE SEQUENCE [LARGE SCALE GENOMIC DNA]</scope>
    <source>
        <strain evidence="2">Cfa_2016G</strain>
        <tissue evidence="2">Leaf</tissue>
    </source>
</reference>
<keyword evidence="1" id="KW-0812">Transmembrane</keyword>
<dbReference type="EMBL" id="CM017324">
    <property type="protein sequence ID" value="KAE8037214.1"/>
    <property type="molecule type" value="Genomic_DNA"/>
</dbReference>
<accession>A0A660KN29</accession>
<keyword evidence="3" id="KW-1185">Reference proteome</keyword>
<protein>
    <submittedName>
        <fullName evidence="2">Uncharacterized protein</fullName>
    </submittedName>
</protein>